<dbReference type="Gene3D" id="3.40.50.280">
    <property type="entry name" value="Cobalamin-binding domain"/>
    <property type="match status" value="1"/>
</dbReference>
<organism evidence="6 7">
    <name type="scientific">Azospirillum brasilense</name>
    <dbReference type="NCBI Taxonomy" id="192"/>
    <lineage>
        <taxon>Bacteria</taxon>
        <taxon>Pseudomonadati</taxon>
        <taxon>Pseudomonadota</taxon>
        <taxon>Alphaproteobacteria</taxon>
        <taxon>Rhodospirillales</taxon>
        <taxon>Azospirillaceae</taxon>
        <taxon>Azospirillum</taxon>
    </lineage>
</organism>
<dbReference type="EMBL" id="JAWXYC010000003">
    <property type="protein sequence ID" value="MDX5951330.1"/>
    <property type="molecule type" value="Genomic_DNA"/>
</dbReference>
<keyword evidence="3" id="KW-0479">Metal-binding</keyword>
<keyword evidence="7" id="KW-1185">Reference proteome</keyword>
<dbReference type="SFLD" id="SFLDS00029">
    <property type="entry name" value="Radical_SAM"/>
    <property type="match status" value="1"/>
</dbReference>
<evidence type="ECO:0000256" key="2">
    <source>
        <dbReference type="ARBA" id="ARBA00022691"/>
    </source>
</evidence>
<evidence type="ECO:0008006" key="8">
    <source>
        <dbReference type="Google" id="ProtNLM"/>
    </source>
</evidence>
<protein>
    <recommendedName>
        <fullName evidence="8">B12-binding domain-containing radical SAM protein</fullName>
    </recommendedName>
</protein>
<reference evidence="6 7" key="1">
    <citation type="submission" date="2023-11" db="EMBL/GenBank/DDBJ databases">
        <title>MicrobeMod: A computational toolkit for identifying prokaryotic methylation and restriction-modification with nanopore sequencing.</title>
        <authorList>
            <person name="Crits-Christoph A."/>
            <person name="Kang S.C."/>
            <person name="Lee H."/>
            <person name="Ostrov N."/>
        </authorList>
    </citation>
    <scope>NUCLEOTIDE SEQUENCE [LARGE SCALE GENOMIC DNA]</scope>
    <source>
        <strain evidence="6 7">ATCC 29145</strain>
    </source>
</reference>
<evidence type="ECO:0000256" key="1">
    <source>
        <dbReference type="ARBA" id="ARBA00001966"/>
    </source>
</evidence>
<keyword evidence="4" id="KW-0408">Iron</keyword>
<dbReference type="InterPro" id="IPR023404">
    <property type="entry name" value="rSAM_horseshoe"/>
</dbReference>
<proteinExistence type="predicted"/>
<comment type="caution">
    <text evidence="6">The sequence shown here is derived from an EMBL/GenBank/DDBJ whole genome shotgun (WGS) entry which is preliminary data.</text>
</comment>
<evidence type="ECO:0000256" key="5">
    <source>
        <dbReference type="ARBA" id="ARBA00023014"/>
    </source>
</evidence>
<dbReference type="InterPro" id="IPR058240">
    <property type="entry name" value="rSAM_sf"/>
</dbReference>
<name>A0ABU4P0N8_AZOBR</name>
<evidence type="ECO:0000313" key="6">
    <source>
        <dbReference type="EMBL" id="MDX5951330.1"/>
    </source>
</evidence>
<dbReference type="PANTHER" id="PTHR43409">
    <property type="entry name" value="ANAEROBIC MAGNESIUM-PROTOPORPHYRIN IX MONOMETHYL ESTER CYCLASE-RELATED"/>
    <property type="match status" value="1"/>
</dbReference>
<dbReference type="SUPFAM" id="SSF102114">
    <property type="entry name" value="Radical SAM enzymes"/>
    <property type="match status" value="1"/>
</dbReference>
<gene>
    <name evidence="6" type="ORF">SIM66_09005</name>
</gene>
<dbReference type="Gene3D" id="3.80.30.20">
    <property type="entry name" value="tm_1862 like domain"/>
    <property type="match status" value="1"/>
</dbReference>
<dbReference type="RefSeq" id="WP_035676627.1">
    <property type="nucleotide sequence ID" value="NZ_CP033313.1"/>
</dbReference>
<comment type="cofactor">
    <cofactor evidence="1">
        <name>[4Fe-4S] cluster</name>
        <dbReference type="ChEBI" id="CHEBI:49883"/>
    </cofactor>
</comment>
<keyword evidence="2" id="KW-0949">S-adenosyl-L-methionine</keyword>
<keyword evidence="5" id="KW-0411">Iron-sulfur</keyword>
<dbReference type="InterPro" id="IPR007197">
    <property type="entry name" value="rSAM"/>
</dbReference>
<dbReference type="GeneID" id="56453089"/>
<evidence type="ECO:0000313" key="7">
    <source>
        <dbReference type="Proteomes" id="UP001277471"/>
    </source>
</evidence>
<accession>A0ABU4P0N8</accession>
<evidence type="ECO:0000256" key="4">
    <source>
        <dbReference type="ARBA" id="ARBA00023004"/>
    </source>
</evidence>
<dbReference type="Proteomes" id="UP001277471">
    <property type="component" value="Unassembled WGS sequence"/>
</dbReference>
<sequence>MGPHGSTTPGAALDKLGVDVVVRGECEEIVKRLADRLDDVPALAFRGGGGTVVTGGPHAGRFVDLPALSWPAEWLNRHHHHHHRYGTDPLGAGAEVEASRGCPYRCSFCAKIDFRDRYRRRDTAIVLEKIDWLAATHCHWVTP</sequence>
<evidence type="ECO:0000256" key="3">
    <source>
        <dbReference type="ARBA" id="ARBA00022723"/>
    </source>
</evidence>
<dbReference type="SFLD" id="SFLDG01082">
    <property type="entry name" value="B12-binding_domain_containing"/>
    <property type="match status" value="1"/>
</dbReference>
<dbReference type="InterPro" id="IPR051198">
    <property type="entry name" value="BchE-like"/>
</dbReference>